<evidence type="ECO:0000313" key="3">
    <source>
        <dbReference type="Proteomes" id="UP001056455"/>
    </source>
</evidence>
<sequence length="131" mass="13807">MDSGLSQGSGSPKGPGLPLAEPQRAEPEDLSALGAQLLQEATERPNGLRTRPVVRGPLLQSVLFALREGSQLPEHESPPAATLQVLRGEVVLVAGGERWTLHAGGLLPIPPERHHVDALTDAVCLLTIARP</sequence>
<dbReference type="PANTHER" id="PTHR37694">
    <property type="entry name" value="SLR8022 PROTEIN"/>
    <property type="match status" value="1"/>
</dbReference>
<name>A0ABY4YU06_9MICO</name>
<evidence type="ECO:0000256" key="1">
    <source>
        <dbReference type="SAM" id="MobiDB-lite"/>
    </source>
</evidence>
<dbReference type="EMBL" id="CP099489">
    <property type="protein sequence ID" value="USQ79950.1"/>
    <property type="molecule type" value="Genomic_DNA"/>
</dbReference>
<accession>A0ABY4YU06</accession>
<dbReference type="Gene3D" id="2.60.120.10">
    <property type="entry name" value="Jelly Rolls"/>
    <property type="match status" value="1"/>
</dbReference>
<protein>
    <submittedName>
        <fullName evidence="2">Cupin domain-containing protein</fullName>
    </submittedName>
</protein>
<evidence type="ECO:0000313" key="2">
    <source>
        <dbReference type="EMBL" id="USQ79950.1"/>
    </source>
</evidence>
<keyword evidence="3" id="KW-1185">Reference proteome</keyword>
<feature type="region of interest" description="Disordered" evidence="1">
    <location>
        <begin position="1"/>
        <end position="28"/>
    </location>
</feature>
<gene>
    <name evidence="2" type="ORF">NF556_20580</name>
</gene>
<feature type="compositionally biased region" description="Low complexity" evidence="1">
    <location>
        <begin position="1"/>
        <end position="19"/>
    </location>
</feature>
<reference evidence="2" key="1">
    <citation type="submission" date="2022-06" db="EMBL/GenBank/DDBJ databases">
        <title>Ornithinimicrobium HY1793.</title>
        <authorList>
            <person name="Huang Y."/>
        </authorList>
    </citation>
    <scope>NUCLEOTIDE SEQUENCE</scope>
    <source>
        <strain evidence="2">HY1793</strain>
    </source>
</reference>
<dbReference type="RefSeq" id="WP_252593121.1">
    <property type="nucleotide sequence ID" value="NZ_CP099489.1"/>
</dbReference>
<dbReference type="Proteomes" id="UP001056455">
    <property type="component" value="Chromosome"/>
</dbReference>
<organism evidence="2 3">
    <name type="scientific">Ornithinimicrobium faecis</name>
    <dbReference type="NCBI Taxonomy" id="2934158"/>
    <lineage>
        <taxon>Bacteria</taxon>
        <taxon>Bacillati</taxon>
        <taxon>Actinomycetota</taxon>
        <taxon>Actinomycetes</taxon>
        <taxon>Micrococcales</taxon>
        <taxon>Ornithinimicrobiaceae</taxon>
        <taxon>Ornithinimicrobium</taxon>
    </lineage>
</organism>
<proteinExistence type="predicted"/>
<dbReference type="SUPFAM" id="SSF51182">
    <property type="entry name" value="RmlC-like cupins"/>
    <property type="match status" value="1"/>
</dbReference>
<dbReference type="CDD" id="cd02230">
    <property type="entry name" value="cupin_HP0902-like"/>
    <property type="match status" value="1"/>
</dbReference>
<dbReference type="PANTHER" id="PTHR37694:SF1">
    <property type="entry name" value="SLR8022 PROTEIN"/>
    <property type="match status" value="1"/>
</dbReference>
<dbReference type="InterPro" id="IPR011051">
    <property type="entry name" value="RmlC_Cupin_sf"/>
</dbReference>
<dbReference type="InterPro" id="IPR014710">
    <property type="entry name" value="RmlC-like_jellyroll"/>
</dbReference>